<dbReference type="AlphaFoldDB" id="A0AA43TYL2"/>
<organism evidence="2 3">
    <name type="scientific">Ramalina farinacea</name>
    <dbReference type="NCBI Taxonomy" id="258253"/>
    <lineage>
        <taxon>Eukaryota</taxon>
        <taxon>Fungi</taxon>
        <taxon>Dikarya</taxon>
        <taxon>Ascomycota</taxon>
        <taxon>Pezizomycotina</taxon>
        <taxon>Lecanoromycetes</taxon>
        <taxon>OSLEUM clade</taxon>
        <taxon>Lecanoromycetidae</taxon>
        <taxon>Lecanorales</taxon>
        <taxon>Lecanorineae</taxon>
        <taxon>Ramalinaceae</taxon>
        <taxon>Ramalina</taxon>
    </lineage>
</organism>
<dbReference type="Gene3D" id="3.40.50.850">
    <property type="entry name" value="Isochorismatase-like"/>
    <property type="match status" value="1"/>
</dbReference>
<dbReference type="SUPFAM" id="SSF52499">
    <property type="entry name" value="Isochorismatase-like hydrolases"/>
    <property type="match status" value="1"/>
</dbReference>
<dbReference type="InterPro" id="IPR053152">
    <property type="entry name" value="Hydrolase_YcaC-like"/>
</dbReference>
<dbReference type="Proteomes" id="UP001161017">
    <property type="component" value="Unassembled WGS sequence"/>
</dbReference>
<dbReference type="PANTHER" id="PTHR43559">
    <property type="entry name" value="HYDROLASE YCAC-RELATED"/>
    <property type="match status" value="1"/>
</dbReference>
<dbReference type="InterPro" id="IPR036380">
    <property type="entry name" value="Isochorismatase-like_sf"/>
</dbReference>
<name>A0AA43TYL2_9LECA</name>
<feature type="signal peptide" evidence="1">
    <location>
        <begin position="1"/>
        <end position="22"/>
    </location>
</feature>
<sequence length="143" mass="15647">MHSLRSICLLLSTAFQLSHVLALNPGPDFVRLDKDDAMVIVADLQEGLYQVVRDYDTAVFRNNMIAHAGIAKLFNLPIVLTTSAETGPNGPLPKEISTMYPDAPLIRRNGEVDAWDNPDFRAAVLAQNKSQVILAGITTDVCK</sequence>
<accession>A0AA43TYL2</accession>
<dbReference type="PANTHER" id="PTHR43559:SF3">
    <property type="entry name" value="HYDROLASE YCAC-RELATED"/>
    <property type="match status" value="1"/>
</dbReference>
<dbReference type="EMBL" id="JAPUFD010000020">
    <property type="protein sequence ID" value="MDI1492584.1"/>
    <property type="molecule type" value="Genomic_DNA"/>
</dbReference>
<protein>
    <recommendedName>
        <fullName evidence="4">Isochorismatase-like domain-containing protein</fullName>
    </recommendedName>
</protein>
<evidence type="ECO:0000313" key="2">
    <source>
        <dbReference type="EMBL" id="MDI1492584.1"/>
    </source>
</evidence>
<evidence type="ECO:0000256" key="1">
    <source>
        <dbReference type="SAM" id="SignalP"/>
    </source>
</evidence>
<feature type="chain" id="PRO_5041208171" description="Isochorismatase-like domain-containing protein" evidence="1">
    <location>
        <begin position="23"/>
        <end position="143"/>
    </location>
</feature>
<comment type="caution">
    <text evidence="2">The sequence shown here is derived from an EMBL/GenBank/DDBJ whole genome shotgun (WGS) entry which is preliminary data.</text>
</comment>
<proteinExistence type="predicted"/>
<evidence type="ECO:0008006" key="4">
    <source>
        <dbReference type="Google" id="ProtNLM"/>
    </source>
</evidence>
<keyword evidence="3" id="KW-1185">Reference proteome</keyword>
<gene>
    <name evidence="2" type="ORF">OHK93_004365</name>
</gene>
<reference evidence="2" key="1">
    <citation type="journal article" date="2023" name="Genome Biol. Evol.">
        <title>First Whole Genome Sequence and Flow Cytometry Genome Size Data for the Lichen-Forming Fungus Ramalina farinacea (Ascomycota).</title>
        <authorList>
            <person name="Llewellyn T."/>
            <person name="Mian S."/>
            <person name="Hill R."/>
            <person name="Leitch I.J."/>
            <person name="Gaya E."/>
        </authorList>
    </citation>
    <scope>NUCLEOTIDE SEQUENCE</scope>
    <source>
        <strain evidence="2">LIQ254RAFAR</strain>
    </source>
</reference>
<evidence type="ECO:0000313" key="3">
    <source>
        <dbReference type="Proteomes" id="UP001161017"/>
    </source>
</evidence>
<keyword evidence="1" id="KW-0732">Signal</keyword>